<accession>A0A1N7MH91</accession>
<dbReference type="RefSeq" id="WP_076447885.1">
    <property type="nucleotide sequence ID" value="NZ_FTOQ01000004.1"/>
</dbReference>
<dbReference type="EMBL" id="FTOQ01000004">
    <property type="protein sequence ID" value="SIS85526.1"/>
    <property type="molecule type" value="Genomic_DNA"/>
</dbReference>
<dbReference type="STRING" id="633194.SAMN05421759_104329"/>
<protein>
    <submittedName>
        <fullName evidence="1">Capsular polysaccharide synthesis protein</fullName>
    </submittedName>
</protein>
<dbReference type="Gene3D" id="3.90.550.20">
    <property type="match status" value="1"/>
</dbReference>
<dbReference type="InterPro" id="IPR008441">
    <property type="entry name" value="AfumC-like_glycosyl_Trfase"/>
</dbReference>
<dbReference type="InterPro" id="IPR029044">
    <property type="entry name" value="Nucleotide-diphossugar_trans"/>
</dbReference>
<dbReference type="OrthoDB" id="9802881at2"/>
<dbReference type="Proteomes" id="UP000186684">
    <property type="component" value="Unassembled WGS sequence"/>
</dbReference>
<dbReference type="SUPFAM" id="SSF53448">
    <property type="entry name" value="Nucleotide-diphospho-sugar transferases"/>
    <property type="match status" value="1"/>
</dbReference>
<sequence length="297" mass="34216">MDESFNRNIFGYWHQGRDAAPDDIKRCWDLWARMNPSWDLRILDWSDIAPDFEAFGVDGSKMSFTGISNIVRLSSLSKEGGVWVDAYTVPLRPLDAFLPPLMPSGFFAYHDPYRKRMAETWFLGAVPGHPLITGWRDYMVEYWRIPRRPMRFKRELDRGTKGDILRLIGRAMDAVQGPLSIRGPKRIYQPKDPNWAVDIKRGGGGIVTPYFACAMLFDLMMAERADLWAEWEKVPKFTSYDTLFLRHWKKDYAKLSATAVRNMAEGTVMQKLSLPTKLPEAHFKVLEEVAETAMPKG</sequence>
<gene>
    <name evidence="1" type="ORF">SAMN05421759_104329</name>
</gene>
<name>A0A1N7MH91_9RHOB</name>
<organism evidence="1 2">
    <name type="scientific">Roseivivax lentus</name>
    <dbReference type="NCBI Taxonomy" id="633194"/>
    <lineage>
        <taxon>Bacteria</taxon>
        <taxon>Pseudomonadati</taxon>
        <taxon>Pseudomonadota</taxon>
        <taxon>Alphaproteobacteria</taxon>
        <taxon>Rhodobacterales</taxon>
        <taxon>Roseobacteraceae</taxon>
        <taxon>Roseivivax</taxon>
    </lineage>
</organism>
<dbReference type="GO" id="GO:0016757">
    <property type="term" value="F:glycosyltransferase activity"/>
    <property type="evidence" value="ECO:0007669"/>
    <property type="project" value="InterPro"/>
</dbReference>
<reference evidence="2" key="1">
    <citation type="submission" date="2017-01" db="EMBL/GenBank/DDBJ databases">
        <authorList>
            <person name="Varghese N."/>
            <person name="Submissions S."/>
        </authorList>
    </citation>
    <scope>NUCLEOTIDE SEQUENCE [LARGE SCALE GENOMIC DNA]</scope>
    <source>
        <strain evidence="2">DSM 29430</strain>
    </source>
</reference>
<evidence type="ECO:0000313" key="2">
    <source>
        <dbReference type="Proteomes" id="UP000186684"/>
    </source>
</evidence>
<proteinExistence type="predicted"/>
<keyword evidence="2" id="KW-1185">Reference proteome</keyword>
<dbReference type="Pfam" id="PF05704">
    <property type="entry name" value="Caps_synth"/>
    <property type="match status" value="1"/>
</dbReference>
<dbReference type="AlphaFoldDB" id="A0A1N7MH91"/>
<evidence type="ECO:0000313" key="1">
    <source>
        <dbReference type="EMBL" id="SIS85526.1"/>
    </source>
</evidence>